<accession>A0A0F8ZJS1</accession>
<evidence type="ECO:0000313" key="1">
    <source>
        <dbReference type="EMBL" id="KKK60206.1"/>
    </source>
</evidence>
<proteinExistence type="predicted"/>
<reference evidence="1" key="1">
    <citation type="journal article" date="2015" name="Nature">
        <title>Complex archaea that bridge the gap between prokaryotes and eukaryotes.</title>
        <authorList>
            <person name="Spang A."/>
            <person name="Saw J.H."/>
            <person name="Jorgensen S.L."/>
            <person name="Zaremba-Niedzwiedzka K."/>
            <person name="Martijn J."/>
            <person name="Lind A.E."/>
            <person name="van Eijk R."/>
            <person name="Schleper C."/>
            <person name="Guy L."/>
            <person name="Ettema T.J."/>
        </authorList>
    </citation>
    <scope>NUCLEOTIDE SEQUENCE</scope>
</reference>
<sequence length="92" mass="10564">MRDKPRFALCLFEIVFRQKNSDDPTLMVTGEVGQLLFATSDQWCLAWILSEHGYKWVECRSCKGHKKLYIDPVHPIKCLECDGDGGEFQKVG</sequence>
<organism evidence="1">
    <name type="scientific">marine sediment metagenome</name>
    <dbReference type="NCBI Taxonomy" id="412755"/>
    <lineage>
        <taxon>unclassified sequences</taxon>
        <taxon>metagenomes</taxon>
        <taxon>ecological metagenomes</taxon>
    </lineage>
</organism>
<dbReference type="AlphaFoldDB" id="A0A0F8ZJS1"/>
<name>A0A0F8ZJS1_9ZZZZ</name>
<protein>
    <submittedName>
        <fullName evidence="1">Uncharacterized protein</fullName>
    </submittedName>
</protein>
<gene>
    <name evidence="1" type="ORF">LCGC14_3026690</name>
</gene>
<dbReference type="EMBL" id="LAZR01063087">
    <property type="protein sequence ID" value="KKK60206.1"/>
    <property type="molecule type" value="Genomic_DNA"/>
</dbReference>
<comment type="caution">
    <text evidence="1">The sequence shown here is derived from an EMBL/GenBank/DDBJ whole genome shotgun (WGS) entry which is preliminary data.</text>
</comment>